<dbReference type="Gene3D" id="1.10.1740.10">
    <property type="match status" value="1"/>
</dbReference>
<accession>A0ABM9CBS4</accession>
<evidence type="ECO:0000256" key="1">
    <source>
        <dbReference type="ARBA" id="ARBA00010641"/>
    </source>
</evidence>
<keyword evidence="3" id="KW-0731">Sigma factor</keyword>
<dbReference type="InterPro" id="IPR039425">
    <property type="entry name" value="RNA_pol_sigma-70-like"/>
</dbReference>
<dbReference type="InterPro" id="IPR036388">
    <property type="entry name" value="WH-like_DNA-bd_sf"/>
</dbReference>
<dbReference type="Gene3D" id="1.10.10.10">
    <property type="entry name" value="Winged helix-like DNA-binding domain superfamily/Winged helix DNA-binding domain"/>
    <property type="match status" value="1"/>
</dbReference>
<dbReference type="PANTHER" id="PTHR43133">
    <property type="entry name" value="RNA POLYMERASE ECF-TYPE SIGMA FACTO"/>
    <property type="match status" value="1"/>
</dbReference>
<organism evidence="7 8">
    <name type="scientific">Paenibacillus plantiphilus</name>
    <dbReference type="NCBI Taxonomy" id="2905650"/>
    <lineage>
        <taxon>Bacteria</taxon>
        <taxon>Bacillati</taxon>
        <taxon>Bacillota</taxon>
        <taxon>Bacilli</taxon>
        <taxon>Bacillales</taxon>
        <taxon>Paenibacillaceae</taxon>
        <taxon>Paenibacillus</taxon>
    </lineage>
</organism>
<comment type="similarity">
    <text evidence="1">Belongs to the sigma-70 factor family. ECF subfamily.</text>
</comment>
<keyword evidence="5" id="KW-0804">Transcription</keyword>
<reference evidence="7" key="1">
    <citation type="submission" date="2022-01" db="EMBL/GenBank/DDBJ databases">
        <authorList>
            <person name="Criscuolo A."/>
        </authorList>
    </citation>
    <scope>NUCLEOTIDE SEQUENCE</scope>
    <source>
        <strain evidence="7">CIP111893</strain>
    </source>
</reference>
<dbReference type="InterPro" id="IPR007627">
    <property type="entry name" value="RNA_pol_sigma70_r2"/>
</dbReference>
<dbReference type="InterPro" id="IPR014284">
    <property type="entry name" value="RNA_pol_sigma-70_dom"/>
</dbReference>
<dbReference type="InterPro" id="IPR013324">
    <property type="entry name" value="RNA_pol_sigma_r3/r4-like"/>
</dbReference>
<dbReference type="Proteomes" id="UP000838686">
    <property type="component" value="Unassembled WGS sequence"/>
</dbReference>
<dbReference type="PANTHER" id="PTHR43133:SF8">
    <property type="entry name" value="RNA POLYMERASE SIGMA FACTOR HI_1459-RELATED"/>
    <property type="match status" value="1"/>
</dbReference>
<dbReference type="EMBL" id="CAKMMF010000014">
    <property type="protein sequence ID" value="CAH1207792.1"/>
    <property type="molecule type" value="Genomic_DNA"/>
</dbReference>
<evidence type="ECO:0000313" key="8">
    <source>
        <dbReference type="Proteomes" id="UP000838686"/>
    </source>
</evidence>
<feature type="domain" description="RNA polymerase sigma-70 region 2" evidence="6">
    <location>
        <begin position="23"/>
        <end position="89"/>
    </location>
</feature>
<evidence type="ECO:0000313" key="7">
    <source>
        <dbReference type="EMBL" id="CAH1207792.1"/>
    </source>
</evidence>
<dbReference type="NCBIfam" id="TIGR02937">
    <property type="entry name" value="sigma70-ECF"/>
    <property type="match status" value="1"/>
</dbReference>
<evidence type="ECO:0000259" key="6">
    <source>
        <dbReference type="Pfam" id="PF04542"/>
    </source>
</evidence>
<keyword evidence="4" id="KW-0238">DNA-binding</keyword>
<dbReference type="InterPro" id="IPR013325">
    <property type="entry name" value="RNA_pol_sigma_r2"/>
</dbReference>
<dbReference type="SUPFAM" id="SSF88946">
    <property type="entry name" value="Sigma2 domain of RNA polymerase sigma factors"/>
    <property type="match status" value="1"/>
</dbReference>
<dbReference type="SUPFAM" id="SSF88659">
    <property type="entry name" value="Sigma3 and sigma4 domains of RNA polymerase sigma factors"/>
    <property type="match status" value="1"/>
</dbReference>
<protein>
    <recommendedName>
        <fullName evidence="6">RNA polymerase sigma-70 region 2 domain-containing protein</fullName>
    </recommendedName>
</protein>
<comment type="caution">
    <text evidence="7">The sequence shown here is derived from an EMBL/GenBank/DDBJ whole genome shotgun (WGS) entry which is preliminary data.</text>
</comment>
<evidence type="ECO:0000256" key="4">
    <source>
        <dbReference type="ARBA" id="ARBA00023125"/>
    </source>
</evidence>
<keyword evidence="2" id="KW-0805">Transcription regulation</keyword>
<sequence length="204" mass="24312">MTTAALCERLEMEAGSQLDYEALISPHLSTLRKYCSYLTQSKWDEEDLVQDTLYKSYVYYLRNPYMKDTKSFLLCIARNTWIDQYRRKKSQQSSAALWHEPVTYIDSDYAEVISTLEWLSERLPERNIRMWLLAEYFDYAMQEIADDMNTTLPTVKSVLFRTRELLRGNRKPRRQKVVQLNVEKWCTAVMRERPQDLLRSGHQA</sequence>
<name>A0ABM9CBS4_9BACL</name>
<evidence type="ECO:0000256" key="2">
    <source>
        <dbReference type="ARBA" id="ARBA00023015"/>
    </source>
</evidence>
<dbReference type="RefSeq" id="WP_236343089.1">
    <property type="nucleotide sequence ID" value="NZ_CAKMMF010000014.1"/>
</dbReference>
<evidence type="ECO:0000256" key="3">
    <source>
        <dbReference type="ARBA" id="ARBA00023082"/>
    </source>
</evidence>
<keyword evidence="8" id="KW-1185">Reference proteome</keyword>
<gene>
    <name evidence="7" type="ORF">PAECIP111893_02782</name>
</gene>
<dbReference type="Pfam" id="PF04542">
    <property type="entry name" value="Sigma70_r2"/>
    <property type="match status" value="1"/>
</dbReference>
<proteinExistence type="inferred from homology"/>
<evidence type="ECO:0000256" key="5">
    <source>
        <dbReference type="ARBA" id="ARBA00023163"/>
    </source>
</evidence>